<proteinExistence type="predicted"/>
<dbReference type="GO" id="GO:0005813">
    <property type="term" value="C:centrosome"/>
    <property type="evidence" value="ECO:0007669"/>
    <property type="project" value="TreeGrafter"/>
</dbReference>
<accession>A0A8S3HU33</accession>
<dbReference type="EMBL" id="CAJOBI010321812">
    <property type="protein sequence ID" value="CAF5186309.1"/>
    <property type="molecule type" value="Genomic_DNA"/>
</dbReference>
<dbReference type="PANTHER" id="PTHR44281:SF2">
    <property type="entry name" value="SPINDLE ASSEMBLY ABNORMAL PROTEIN 6 HOMOLOG"/>
    <property type="match status" value="1"/>
</dbReference>
<reference evidence="2" key="1">
    <citation type="submission" date="2021-02" db="EMBL/GenBank/DDBJ databases">
        <authorList>
            <person name="Nowell W R."/>
        </authorList>
    </citation>
    <scope>NUCLEOTIDE SEQUENCE</scope>
</reference>
<name>A0A8S3HU33_9BILA</name>
<organism evidence="2 3">
    <name type="scientific">Rotaria magnacalcarata</name>
    <dbReference type="NCBI Taxonomy" id="392030"/>
    <lineage>
        <taxon>Eukaryota</taxon>
        <taxon>Metazoa</taxon>
        <taxon>Spiralia</taxon>
        <taxon>Gnathifera</taxon>
        <taxon>Rotifera</taxon>
        <taxon>Eurotatoria</taxon>
        <taxon>Bdelloidea</taxon>
        <taxon>Philodinida</taxon>
        <taxon>Philodinidae</taxon>
        <taxon>Rotaria</taxon>
    </lineage>
</organism>
<sequence>MENDRRELEQTQSRNVRDMQKRLSELEETTKELTSLKYRNEITINELSSKLQTLTEEYQQSKDEIVKYRKTNTTLENDIHQYEKTVNHLRTKIALVEQEVKSKQEVIQQTNDRIASEQESK</sequence>
<dbReference type="GO" id="GO:0007099">
    <property type="term" value="P:centriole replication"/>
    <property type="evidence" value="ECO:0007669"/>
    <property type="project" value="TreeGrafter"/>
</dbReference>
<evidence type="ECO:0000256" key="1">
    <source>
        <dbReference type="SAM" id="Coils"/>
    </source>
</evidence>
<dbReference type="PANTHER" id="PTHR44281">
    <property type="entry name" value="SPINDLE ASSEMBLY ABNORMAL PROTEIN 6 HOMOLOG"/>
    <property type="match status" value="1"/>
</dbReference>
<dbReference type="AlphaFoldDB" id="A0A8S3HU33"/>
<feature type="coiled-coil region" evidence="1">
    <location>
        <begin position="9"/>
        <end position="113"/>
    </location>
</feature>
<dbReference type="SUPFAM" id="SSF57997">
    <property type="entry name" value="Tropomyosin"/>
    <property type="match status" value="1"/>
</dbReference>
<evidence type="ECO:0000313" key="3">
    <source>
        <dbReference type="Proteomes" id="UP000676336"/>
    </source>
</evidence>
<evidence type="ECO:0000313" key="2">
    <source>
        <dbReference type="EMBL" id="CAF5186309.1"/>
    </source>
</evidence>
<gene>
    <name evidence="2" type="ORF">SMN809_LOCUS70605</name>
</gene>
<comment type="caution">
    <text evidence="2">The sequence shown here is derived from an EMBL/GenBank/DDBJ whole genome shotgun (WGS) entry which is preliminary data.</text>
</comment>
<dbReference type="GO" id="GO:0005814">
    <property type="term" value="C:centriole"/>
    <property type="evidence" value="ECO:0007669"/>
    <property type="project" value="TreeGrafter"/>
</dbReference>
<dbReference type="Proteomes" id="UP000676336">
    <property type="component" value="Unassembled WGS sequence"/>
</dbReference>
<feature type="non-terminal residue" evidence="2">
    <location>
        <position position="1"/>
    </location>
</feature>
<protein>
    <submittedName>
        <fullName evidence="2">Uncharacterized protein</fullName>
    </submittedName>
</protein>
<keyword evidence="1" id="KW-0175">Coiled coil</keyword>